<dbReference type="EMBL" id="LJIJ01003121">
    <property type="protein sequence ID" value="ODM88844.1"/>
    <property type="molecule type" value="Genomic_DNA"/>
</dbReference>
<evidence type="ECO:0000313" key="3">
    <source>
        <dbReference type="Proteomes" id="UP000094527"/>
    </source>
</evidence>
<evidence type="ECO:0000313" key="2">
    <source>
        <dbReference type="EMBL" id="ODM88844.1"/>
    </source>
</evidence>
<dbReference type="Proteomes" id="UP000094527">
    <property type="component" value="Unassembled WGS sequence"/>
</dbReference>
<keyword evidence="1" id="KW-1133">Transmembrane helix</keyword>
<keyword evidence="1" id="KW-0472">Membrane</keyword>
<organism evidence="2 3">
    <name type="scientific">Orchesella cincta</name>
    <name type="common">Springtail</name>
    <name type="synonym">Podura cincta</name>
    <dbReference type="NCBI Taxonomy" id="48709"/>
    <lineage>
        <taxon>Eukaryota</taxon>
        <taxon>Metazoa</taxon>
        <taxon>Ecdysozoa</taxon>
        <taxon>Arthropoda</taxon>
        <taxon>Hexapoda</taxon>
        <taxon>Collembola</taxon>
        <taxon>Entomobryomorpha</taxon>
        <taxon>Entomobryoidea</taxon>
        <taxon>Orchesellidae</taxon>
        <taxon>Orchesellinae</taxon>
        <taxon>Orchesella</taxon>
    </lineage>
</organism>
<keyword evidence="1" id="KW-0812">Transmembrane</keyword>
<feature type="transmembrane region" description="Helical" evidence="1">
    <location>
        <begin position="153"/>
        <end position="171"/>
    </location>
</feature>
<gene>
    <name evidence="2" type="ORF">Ocin01_17837</name>
</gene>
<reference evidence="2 3" key="1">
    <citation type="journal article" date="2016" name="Genome Biol. Evol.">
        <title>Gene Family Evolution Reflects Adaptation to Soil Environmental Stressors in the Genome of the Collembolan Orchesella cincta.</title>
        <authorList>
            <person name="Faddeeva-Vakhrusheva A."/>
            <person name="Derks M.F."/>
            <person name="Anvar S.Y."/>
            <person name="Agamennone V."/>
            <person name="Suring W."/>
            <person name="Smit S."/>
            <person name="van Straalen N.M."/>
            <person name="Roelofs D."/>
        </authorList>
    </citation>
    <scope>NUCLEOTIDE SEQUENCE [LARGE SCALE GENOMIC DNA]</scope>
    <source>
        <tissue evidence="2">Mixed pool</tissue>
    </source>
</reference>
<keyword evidence="3" id="KW-1185">Reference proteome</keyword>
<accession>A0A1D2M7E5</accession>
<name>A0A1D2M7E5_ORCCI</name>
<dbReference type="AlphaFoldDB" id="A0A1D2M7E5"/>
<sequence length="174" mass="20546">MFEIYHDNFTTLRDRHKRPCQMDRRVHFQHWNNRHQPTVLLLPGNMQAFAMDHVCFWPASQLWAGRGNPKREDYVMELNSLACKCVDNLFLVWQDEFGLAAAIRSSGASSTRSTYCAQWFVVQSLPMFIGARFPERKREVHIKRQTKLVKGQGHMELVLVILFVAFFIWLFQKE</sequence>
<evidence type="ECO:0000256" key="1">
    <source>
        <dbReference type="SAM" id="Phobius"/>
    </source>
</evidence>
<proteinExistence type="predicted"/>
<comment type="caution">
    <text evidence="2">The sequence shown here is derived from an EMBL/GenBank/DDBJ whole genome shotgun (WGS) entry which is preliminary data.</text>
</comment>
<protein>
    <submittedName>
        <fullName evidence="2">Uncharacterized protein</fullName>
    </submittedName>
</protein>